<name>A0AAP0JK65_9MAGN</name>
<sequence length="100" mass="10982">MFHQDPLEAAAAYTTSWPHFIRKIIGSVCSKRLVKNQIDEIVLVSGSTRIRKVQPFLKDYFDGKEPNKGVNLDEAVAYGGVVQGNVFSGEGGEDHSTDSL</sequence>
<dbReference type="InterPro" id="IPR013126">
    <property type="entry name" value="Hsp_70_fam"/>
</dbReference>
<dbReference type="EMBL" id="JBBNAF010000006">
    <property type="protein sequence ID" value="KAK9135304.1"/>
    <property type="molecule type" value="Genomic_DNA"/>
</dbReference>
<protein>
    <recommendedName>
        <fullName evidence="5">Heat shock protein 70</fullName>
    </recommendedName>
</protein>
<dbReference type="Pfam" id="PF00012">
    <property type="entry name" value="HSP70"/>
    <property type="match status" value="1"/>
</dbReference>
<dbReference type="AlphaFoldDB" id="A0AAP0JK65"/>
<keyword evidence="2" id="KW-0067">ATP-binding</keyword>
<evidence type="ECO:0000256" key="2">
    <source>
        <dbReference type="ARBA" id="ARBA00022840"/>
    </source>
</evidence>
<dbReference type="Gene3D" id="3.30.420.40">
    <property type="match status" value="2"/>
</dbReference>
<dbReference type="GO" id="GO:0140662">
    <property type="term" value="F:ATP-dependent protein folding chaperone"/>
    <property type="evidence" value="ECO:0007669"/>
    <property type="project" value="InterPro"/>
</dbReference>
<gene>
    <name evidence="3" type="ORF">Syun_014634</name>
</gene>
<accession>A0AAP0JK65</accession>
<dbReference type="PANTHER" id="PTHR19375">
    <property type="entry name" value="HEAT SHOCK PROTEIN 70KDA"/>
    <property type="match status" value="1"/>
</dbReference>
<dbReference type="InterPro" id="IPR043129">
    <property type="entry name" value="ATPase_NBD"/>
</dbReference>
<dbReference type="PRINTS" id="PR00301">
    <property type="entry name" value="HEATSHOCK70"/>
</dbReference>
<evidence type="ECO:0000313" key="4">
    <source>
        <dbReference type="Proteomes" id="UP001420932"/>
    </source>
</evidence>
<keyword evidence="4" id="KW-1185">Reference proteome</keyword>
<comment type="caution">
    <text evidence="3">The sequence shown here is derived from an EMBL/GenBank/DDBJ whole genome shotgun (WGS) entry which is preliminary data.</text>
</comment>
<evidence type="ECO:0000256" key="1">
    <source>
        <dbReference type="ARBA" id="ARBA00022741"/>
    </source>
</evidence>
<dbReference type="SUPFAM" id="SSF53067">
    <property type="entry name" value="Actin-like ATPase domain"/>
    <property type="match status" value="1"/>
</dbReference>
<evidence type="ECO:0008006" key="5">
    <source>
        <dbReference type="Google" id="ProtNLM"/>
    </source>
</evidence>
<dbReference type="GO" id="GO:0005524">
    <property type="term" value="F:ATP binding"/>
    <property type="evidence" value="ECO:0007669"/>
    <property type="project" value="UniProtKB-KW"/>
</dbReference>
<dbReference type="Proteomes" id="UP001420932">
    <property type="component" value="Unassembled WGS sequence"/>
</dbReference>
<evidence type="ECO:0000313" key="3">
    <source>
        <dbReference type="EMBL" id="KAK9135304.1"/>
    </source>
</evidence>
<reference evidence="3 4" key="1">
    <citation type="submission" date="2024-01" db="EMBL/GenBank/DDBJ databases">
        <title>Genome assemblies of Stephania.</title>
        <authorList>
            <person name="Yang L."/>
        </authorList>
    </citation>
    <scope>NUCLEOTIDE SEQUENCE [LARGE SCALE GENOMIC DNA]</scope>
    <source>
        <strain evidence="3">YNDBR</strain>
        <tissue evidence="3">Leaf</tissue>
    </source>
</reference>
<keyword evidence="1" id="KW-0547">Nucleotide-binding</keyword>
<organism evidence="3 4">
    <name type="scientific">Stephania yunnanensis</name>
    <dbReference type="NCBI Taxonomy" id="152371"/>
    <lineage>
        <taxon>Eukaryota</taxon>
        <taxon>Viridiplantae</taxon>
        <taxon>Streptophyta</taxon>
        <taxon>Embryophyta</taxon>
        <taxon>Tracheophyta</taxon>
        <taxon>Spermatophyta</taxon>
        <taxon>Magnoliopsida</taxon>
        <taxon>Ranunculales</taxon>
        <taxon>Menispermaceae</taxon>
        <taxon>Menispermoideae</taxon>
        <taxon>Cissampelideae</taxon>
        <taxon>Stephania</taxon>
    </lineage>
</organism>
<proteinExistence type="predicted"/>